<dbReference type="eggNOG" id="KOG1347">
    <property type="taxonomic scope" value="Eukaryota"/>
</dbReference>
<keyword evidence="11" id="KW-1185">Reference proteome</keyword>
<keyword evidence="4 9" id="KW-0812">Transmembrane</keyword>
<reference evidence="11" key="1">
    <citation type="submission" date="2013-06" db="EMBL/GenBank/DDBJ databases">
        <authorList>
            <person name="Zhao Q."/>
        </authorList>
    </citation>
    <scope>NUCLEOTIDE SEQUENCE</scope>
    <source>
        <strain evidence="11">cv. W1943</strain>
    </source>
</reference>
<dbReference type="GO" id="GO:0012505">
    <property type="term" value="C:endomembrane system"/>
    <property type="evidence" value="ECO:0007669"/>
    <property type="project" value="UniProtKB-SubCell"/>
</dbReference>
<sequence length="241" mass="25573">MHLLTIFVRIAIFVLFFKWRITYAARAISSTDAGGIGMSKAATFWTASIAGELWFAFMWVLDQLPKTMPVRRAVDVTALDDDTLLPAMDVFVTTADPDKEPPLATANTVLSILAAGYPAGKVTCYVSDDAGAEVTRGAVVEAARFAALWRAMLVLAAAAVPIALVWASAGEILLLFGQDPAIAAEAGAYARWMIPSLAAYVPLACALRFLQAQGIVVPVMASSGVAADKMDAAEDDYLLVV</sequence>
<dbReference type="Proteomes" id="UP000008022">
    <property type="component" value="Unassembled WGS sequence"/>
</dbReference>
<evidence type="ECO:0000313" key="10">
    <source>
        <dbReference type="EnsemblPlants" id="ORUFI10G07160.1"/>
    </source>
</evidence>
<feature type="binding site" evidence="8">
    <location>
        <position position="129"/>
    </location>
    <ligand>
        <name>UDP-alpha-D-glucose</name>
        <dbReference type="ChEBI" id="CHEBI:58885"/>
    </ligand>
</feature>
<evidence type="ECO:0000256" key="7">
    <source>
        <dbReference type="ARBA" id="ARBA00023316"/>
    </source>
</evidence>
<dbReference type="Pfam" id="PF03552">
    <property type="entry name" value="Cellulose_synt"/>
    <property type="match status" value="1"/>
</dbReference>
<dbReference type="PANTHER" id="PTHR13301">
    <property type="entry name" value="X-BOX TRANSCRIPTION FACTOR-RELATED"/>
    <property type="match status" value="1"/>
</dbReference>
<feature type="transmembrane region" description="Helical" evidence="9">
    <location>
        <begin position="189"/>
        <end position="210"/>
    </location>
</feature>
<accession>A0A0E0QXW6</accession>
<feature type="binding site" evidence="8">
    <location>
        <position position="100"/>
    </location>
    <ligand>
        <name>UDP-alpha-D-glucose</name>
        <dbReference type="ChEBI" id="CHEBI:58885"/>
    </ligand>
</feature>
<dbReference type="GO" id="GO:0015297">
    <property type="term" value="F:antiporter activity"/>
    <property type="evidence" value="ECO:0007669"/>
    <property type="project" value="InterPro"/>
</dbReference>
<proteinExistence type="predicted"/>
<feature type="transmembrane region" description="Helical" evidence="9">
    <location>
        <begin position="43"/>
        <end position="61"/>
    </location>
</feature>
<dbReference type="GO" id="GO:0016020">
    <property type="term" value="C:membrane"/>
    <property type="evidence" value="ECO:0007669"/>
    <property type="project" value="InterPro"/>
</dbReference>
<keyword evidence="6 9" id="KW-0472">Membrane</keyword>
<keyword evidence="7" id="KW-0961">Cell wall biogenesis/degradation</keyword>
<evidence type="ECO:0000256" key="2">
    <source>
        <dbReference type="ARBA" id="ARBA00022676"/>
    </source>
</evidence>
<dbReference type="Gramene" id="ORUFI10G07160.1">
    <property type="protein sequence ID" value="ORUFI10G07160.1"/>
    <property type="gene ID" value="ORUFI10G07160"/>
</dbReference>
<keyword evidence="3" id="KW-0808">Transferase</keyword>
<feature type="binding site" evidence="8">
    <location>
        <position position="99"/>
    </location>
    <ligand>
        <name>UDP-alpha-D-glucose</name>
        <dbReference type="ChEBI" id="CHEBI:58885"/>
    </ligand>
</feature>
<dbReference type="STRING" id="4529.A0A0E0QXW6"/>
<dbReference type="HOGENOM" id="CLU_1153288_0_0_1"/>
<dbReference type="GO" id="GO:0071555">
    <property type="term" value="P:cell wall organization"/>
    <property type="evidence" value="ECO:0007669"/>
    <property type="project" value="UniProtKB-KW"/>
</dbReference>
<evidence type="ECO:0000256" key="5">
    <source>
        <dbReference type="ARBA" id="ARBA00022989"/>
    </source>
</evidence>
<reference evidence="10" key="2">
    <citation type="submission" date="2015-06" db="UniProtKB">
        <authorList>
            <consortium name="EnsemblPlants"/>
        </authorList>
    </citation>
    <scope>IDENTIFICATION</scope>
</reference>
<feature type="transmembrane region" description="Helical" evidence="9">
    <location>
        <begin position="153"/>
        <end position="177"/>
    </location>
</feature>
<evidence type="ECO:0000256" key="3">
    <source>
        <dbReference type="ARBA" id="ARBA00022679"/>
    </source>
</evidence>
<evidence type="ECO:0000313" key="11">
    <source>
        <dbReference type="Proteomes" id="UP000008022"/>
    </source>
</evidence>
<dbReference type="InterPro" id="IPR005150">
    <property type="entry name" value="Cellulose_synth"/>
</dbReference>
<evidence type="ECO:0000256" key="9">
    <source>
        <dbReference type="SAM" id="Phobius"/>
    </source>
</evidence>
<dbReference type="EnsemblPlants" id="ORUFI10G07160.1">
    <property type="protein sequence ID" value="ORUFI10G07160.1"/>
    <property type="gene ID" value="ORUFI10G07160"/>
</dbReference>
<evidence type="ECO:0000256" key="4">
    <source>
        <dbReference type="ARBA" id="ARBA00022692"/>
    </source>
</evidence>
<evidence type="ECO:0000256" key="8">
    <source>
        <dbReference type="PIRSR" id="PIRSR605150-2"/>
    </source>
</evidence>
<evidence type="ECO:0000256" key="6">
    <source>
        <dbReference type="ARBA" id="ARBA00023136"/>
    </source>
</evidence>
<dbReference type="GO" id="GO:0042910">
    <property type="term" value="F:xenobiotic transmembrane transporter activity"/>
    <property type="evidence" value="ECO:0007669"/>
    <property type="project" value="InterPro"/>
</dbReference>
<dbReference type="AlphaFoldDB" id="A0A0E0QXW6"/>
<protein>
    <submittedName>
        <fullName evidence="10">Uncharacterized protein</fullName>
    </submittedName>
</protein>
<name>A0A0E0QXW6_ORYRU</name>
<keyword evidence="2" id="KW-0328">Glycosyltransferase</keyword>
<dbReference type="GO" id="GO:0016760">
    <property type="term" value="F:cellulose synthase (UDP-forming) activity"/>
    <property type="evidence" value="ECO:0007669"/>
    <property type="project" value="InterPro"/>
</dbReference>
<comment type="subcellular location">
    <subcellularLocation>
        <location evidence="1">Endomembrane system</location>
    </subcellularLocation>
</comment>
<keyword evidence="5 9" id="KW-1133">Transmembrane helix</keyword>
<organism evidence="10 11">
    <name type="scientific">Oryza rufipogon</name>
    <name type="common">Brownbeard rice</name>
    <name type="synonym">Asian wild rice</name>
    <dbReference type="NCBI Taxonomy" id="4529"/>
    <lineage>
        <taxon>Eukaryota</taxon>
        <taxon>Viridiplantae</taxon>
        <taxon>Streptophyta</taxon>
        <taxon>Embryophyta</taxon>
        <taxon>Tracheophyta</taxon>
        <taxon>Spermatophyta</taxon>
        <taxon>Magnoliopsida</taxon>
        <taxon>Liliopsida</taxon>
        <taxon>Poales</taxon>
        <taxon>Poaceae</taxon>
        <taxon>BOP clade</taxon>
        <taxon>Oryzoideae</taxon>
        <taxon>Oryzeae</taxon>
        <taxon>Oryzinae</taxon>
        <taxon>Oryza</taxon>
    </lineage>
</organism>
<evidence type="ECO:0000256" key="1">
    <source>
        <dbReference type="ARBA" id="ARBA00004308"/>
    </source>
</evidence>
<dbReference type="GO" id="GO:0030244">
    <property type="term" value="P:cellulose biosynthetic process"/>
    <property type="evidence" value="ECO:0007669"/>
    <property type="project" value="InterPro"/>
</dbReference>